<accession>K0ILS0</accession>
<reference evidence="2 3" key="1">
    <citation type="journal article" date="2012" name="Environ. Microbiol.">
        <title>The genome of the ammonia-oxidizing Candidatus Nitrososphaera gargensis: insights into metabolic versatility and environmental adaptations.</title>
        <authorList>
            <person name="Spang A."/>
            <person name="Poehlein A."/>
            <person name="Offre P."/>
            <person name="Zumbragel S."/>
            <person name="Haider S."/>
            <person name="Rychlik N."/>
            <person name="Nowka B."/>
            <person name="Schmeisser C."/>
            <person name="Lebedeva E.V."/>
            <person name="Rattei T."/>
            <person name="Bohm C."/>
            <person name="Schmid M."/>
            <person name="Galushko A."/>
            <person name="Hatzenpichler R."/>
            <person name="Weinmaier T."/>
            <person name="Daniel R."/>
            <person name="Schleper C."/>
            <person name="Spieck E."/>
            <person name="Streit W."/>
            <person name="Wagner M."/>
        </authorList>
    </citation>
    <scope>NUCLEOTIDE SEQUENCE [LARGE SCALE GENOMIC DNA]</scope>
    <source>
        <strain evidence="3">Ga9.2</strain>
    </source>
</reference>
<name>K0ILS0_NITGG</name>
<protein>
    <submittedName>
        <fullName evidence="2">Putative polyketide cyclase/dehydrase</fullName>
    </submittedName>
</protein>
<sequence length="144" mass="16131">MVRVQIFKTIDAPQDKIFSIITDFERLPSRLPDRYKSLQVLERTGNNIVTVKETIVYAGREIHQITRHEIDPSRRLRSEVIEGDTKGTVVEITFEPDDAGGTTTRVSVDLDLKLGKLGSVLGVFAKGRIKGGLERMMAQFCNAV</sequence>
<evidence type="ECO:0000313" key="3">
    <source>
        <dbReference type="Proteomes" id="UP000008037"/>
    </source>
</evidence>
<organism evidence="2 3">
    <name type="scientific">Nitrososphaera gargensis (strain Ga9.2)</name>
    <dbReference type="NCBI Taxonomy" id="1237085"/>
    <lineage>
        <taxon>Archaea</taxon>
        <taxon>Nitrososphaerota</taxon>
        <taxon>Nitrososphaeria</taxon>
        <taxon>Nitrososphaerales</taxon>
        <taxon>Nitrososphaeraceae</taxon>
        <taxon>Nitrososphaera</taxon>
    </lineage>
</organism>
<dbReference type="GeneID" id="13794735"/>
<proteinExistence type="predicted"/>
<dbReference type="RefSeq" id="WP_015020172.1">
    <property type="nucleotide sequence ID" value="NC_018719.1"/>
</dbReference>
<dbReference type="InterPro" id="IPR023393">
    <property type="entry name" value="START-like_dom_sf"/>
</dbReference>
<dbReference type="HOGENOM" id="CLU_1823279_0_0_2"/>
<evidence type="ECO:0000259" key="1">
    <source>
        <dbReference type="Pfam" id="PF03364"/>
    </source>
</evidence>
<dbReference type="OrthoDB" id="10113at2157"/>
<keyword evidence="3" id="KW-1185">Reference proteome</keyword>
<dbReference type="AlphaFoldDB" id="K0ILS0"/>
<feature type="domain" description="Coenzyme Q-binding protein COQ10 START" evidence="1">
    <location>
        <begin position="10"/>
        <end position="136"/>
    </location>
</feature>
<gene>
    <name evidence="2" type="ordered locus">Ngar_c27160</name>
</gene>
<dbReference type="CDD" id="cd07812">
    <property type="entry name" value="SRPBCC"/>
    <property type="match status" value="1"/>
</dbReference>
<evidence type="ECO:0000313" key="2">
    <source>
        <dbReference type="EMBL" id="AFU59637.1"/>
    </source>
</evidence>
<dbReference type="Pfam" id="PF03364">
    <property type="entry name" value="Polyketide_cyc"/>
    <property type="match status" value="1"/>
</dbReference>
<dbReference type="EMBL" id="CP002408">
    <property type="protein sequence ID" value="AFU59637.1"/>
    <property type="molecule type" value="Genomic_DNA"/>
</dbReference>
<dbReference type="InterPro" id="IPR005031">
    <property type="entry name" value="COQ10_START"/>
</dbReference>
<dbReference type="BioCyc" id="CNIT1237085:G1324-2716-MONOMER"/>
<dbReference type="KEGG" id="nga:Ngar_c27160"/>
<dbReference type="Proteomes" id="UP000008037">
    <property type="component" value="Chromosome"/>
</dbReference>
<dbReference type="Gene3D" id="3.30.530.20">
    <property type="match status" value="1"/>
</dbReference>
<dbReference type="SUPFAM" id="SSF55961">
    <property type="entry name" value="Bet v1-like"/>
    <property type="match status" value="1"/>
</dbReference>
<dbReference type="InParanoid" id="K0ILS0"/>